<comment type="pathway">
    <text evidence="3">Amino-acid biosynthesis; L-lysine biosynthesis via DAP pathway; LL-2,6-diaminopimelate from (S)-tetrahydrodipicolinate (succinylase route): step 3/3.</text>
</comment>
<comment type="similarity">
    <text evidence="4">Belongs to the peptidase M20A family.</text>
</comment>
<evidence type="ECO:0000313" key="16">
    <source>
        <dbReference type="EMBL" id="UZX29407.1"/>
    </source>
</evidence>
<dbReference type="InterPro" id="IPR001261">
    <property type="entry name" value="ArgE/DapE_CS"/>
</dbReference>
<dbReference type="Proteomes" id="UP001164557">
    <property type="component" value="Chromosome"/>
</dbReference>
<dbReference type="Gene3D" id="3.40.630.10">
    <property type="entry name" value="Zn peptidases"/>
    <property type="match status" value="2"/>
</dbReference>
<dbReference type="Gene3D" id="3.30.70.360">
    <property type="match status" value="1"/>
</dbReference>
<dbReference type="GO" id="GO:0009014">
    <property type="term" value="F:succinyl-diaminopimelate desuccinylase activity"/>
    <property type="evidence" value="ECO:0007669"/>
    <property type="project" value="UniProtKB-EC"/>
</dbReference>
<evidence type="ECO:0000256" key="4">
    <source>
        <dbReference type="ARBA" id="ARBA00006247"/>
    </source>
</evidence>
<dbReference type="GO" id="GO:0046872">
    <property type="term" value="F:metal ion binding"/>
    <property type="evidence" value="ECO:0007669"/>
    <property type="project" value="UniProtKB-KW"/>
</dbReference>
<dbReference type="RefSeq" id="WP_046327614.1">
    <property type="nucleotide sequence ID" value="NZ_CP084389.1"/>
</dbReference>
<keyword evidence="17" id="KW-1185">Reference proteome</keyword>
<keyword evidence="8" id="KW-0479">Metal-binding</keyword>
<keyword evidence="9" id="KW-0378">Hydrolase</keyword>
<accession>A0AA47GGN1</accession>
<comment type="cofactor">
    <cofactor evidence="1">
        <name>Co(2+)</name>
        <dbReference type="ChEBI" id="CHEBI:48828"/>
    </cofactor>
</comment>
<protein>
    <recommendedName>
        <fullName evidence="6">Probable succinyl-diaminopimelate desuccinylase</fullName>
        <ecNumber evidence="5">3.5.1.18</ecNumber>
    </recommendedName>
</protein>
<sequence length="380" mass="41302">MEKARALKILTDLMAINSANDHEGVVADYLTSLFKQYSVQIVRVTYSAGRDNLVITIGDHGPLLGFSGHEDVVSAGELSNWQTPPFTPTFKDDKIYGRGASDMKSGLAAMVVAMLDLLESGKDLPGRIRLLASVGEETGEYGAAQLVKEGYASDLDGLVIGEPSNFDVRVTHKGVIDYYVYSQGVCVHSSTPEKGKNAIMPLISFAQAAQQLMSSHQKQDPVLGSLTHVISQIHGGSQINSVPDRAWLSGNIRTTPLYPNQQIYAELERIVADLNEQGAQLNIRYSFPEVPLPDQSGSKLAKLARQVVEQKIGRPSQFTAGTGATDASEYIQAGDFPIIILGPAAGTTDHEPNEFVEIAAYLDGCRLYQELAWEFWNSNI</sequence>
<evidence type="ECO:0000256" key="3">
    <source>
        <dbReference type="ARBA" id="ARBA00005130"/>
    </source>
</evidence>
<reference evidence="16" key="1">
    <citation type="submission" date="2021-09" db="EMBL/GenBank/DDBJ databases">
        <title>Lactobacillus species from Apis mellifera, Switzerland.</title>
        <authorList>
            <person name="Pfister J."/>
            <person name="Brown A."/>
            <person name="Neumann P."/>
            <person name="Collaud A."/>
            <person name="Retschnig G."/>
            <person name="Perreten V."/>
        </authorList>
    </citation>
    <scope>NUCLEOTIDE SEQUENCE</scope>
    <source>
        <strain evidence="16">IBH002</strain>
    </source>
</reference>
<evidence type="ECO:0000256" key="2">
    <source>
        <dbReference type="ARBA" id="ARBA00001947"/>
    </source>
</evidence>
<organism evidence="16 17">
    <name type="scientific">Lactobacillus helsingborgensis</name>
    <dbReference type="NCBI Taxonomy" id="1218494"/>
    <lineage>
        <taxon>Bacteria</taxon>
        <taxon>Bacillati</taxon>
        <taxon>Bacillota</taxon>
        <taxon>Bacilli</taxon>
        <taxon>Lactobacillales</taxon>
        <taxon>Lactobacillaceae</taxon>
        <taxon>Lactobacillus</taxon>
    </lineage>
</organism>
<dbReference type="CDD" id="cd08659">
    <property type="entry name" value="M20_ArgE_DapE-like"/>
    <property type="match status" value="1"/>
</dbReference>
<evidence type="ECO:0000256" key="10">
    <source>
        <dbReference type="ARBA" id="ARBA00022833"/>
    </source>
</evidence>
<keyword evidence="12" id="KW-0457">Lysine biosynthesis</keyword>
<evidence type="ECO:0000256" key="1">
    <source>
        <dbReference type="ARBA" id="ARBA00001941"/>
    </source>
</evidence>
<evidence type="ECO:0000256" key="5">
    <source>
        <dbReference type="ARBA" id="ARBA00011921"/>
    </source>
</evidence>
<keyword evidence="7" id="KW-0028">Amino-acid biosynthesis</keyword>
<dbReference type="NCBIfam" id="NF006365">
    <property type="entry name" value="PRK08588.1"/>
    <property type="match status" value="1"/>
</dbReference>
<evidence type="ECO:0000256" key="14">
    <source>
        <dbReference type="ARBA" id="ARBA00051301"/>
    </source>
</evidence>
<dbReference type="SUPFAM" id="SSF53187">
    <property type="entry name" value="Zn-dependent exopeptidases"/>
    <property type="match status" value="1"/>
</dbReference>
<dbReference type="Pfam" id="PF01546">
    <property type="entry name" value="Peptidase_M20"/>
    <property type="match status" value="1"/>
</dbReference>
<dbReference type="InterPro" id="IPR036264">
    <property type="entry name" value="Bact_exopeptidase_dim_dom"/>
</dbReference>
<dbReference type="InterPro" id="IPR002933">
    <property type="entry name" value="Peptidase_M20"/>
</dbReference>
<dbReference type="EMBL" id="CP084389">
    <property type="protein sequence ID" value="UZX29407.1"/>
    <property type="molecule type" value="Genomic_DNA"/>
</dbReference>
<evidence type="ECO:0000256" key="7">
    <source>
        <dbReference type="ARBA" id="ARBA00022605"/>
    </source>
</evidence>
<evidence type="ECO:0000256" key="6">
    <source>
        <dbReference type="ARBA" id="ARBA00016853"/>
    </source>
</evidence>
<dbReference type="GO" id="GO:0019877">
    <property type="term" value="P:diaminopimelate biosynthetic process"/>
    <property type="evidence" value="ECO:0007669"/>
    <property type="project" value="UniProtKB-KW"/>
</dbReference>
<dbReference type="AlphaFoldDB" id="A0AA47GGN1"/>
<evidence type="ECO:0000256" key="12">
    <source>
        <dbReference type="ARBA" id="ARBA00023154"/>
    </source>
</evidence>
<dbReference type="PANTHER" id="PTHR43808:SF8">
    <property type="entry name" value="PEPTIDASE M20 DIMERISATION DOMAIN-CONTAINING PROTEIN"/>
    <property type="match status" value="1"/>
</dbReference>
<name>A0AA47GGN1_9LACO</name>
<dbReference type="Pfam" id="PF07687">
    <property type="entry name" value="M20_dimer"/>
    <property type="match status" value="1"/>
</dbReference>
<dbReference type="NCBIfam" id="TIGR01910">
    <property type="entry name" value="DapE-ArgE"/>
    <property type="match status" value="1"/>
</dbReference>
<dbReference type="EC" id="3.5.1.18" evidence="5"/>
<dbReference type="InterPro" id="IPR050072">
    <property type="entry name" value="Peptidase_M20A"/>
</dbReference>
<dbReference type="PROSITE" id="PS00759">
    <property type="entry name" value="ARGE_DAPE_CPG2_2"/>
    <property type="match status" value="1"/>
</dbReference>
<dbReference type="PROSITE" id="PS00758">
    <property type="entry name" value="ARGE_DAPE_CPG2_1"/>
    <property type="match status" value="1"/>
</dbReference>
<evidence type="ECO:0000256" key="13">
    <source>
        <dbReference type="ARBA" id="ARBA00023285"/>
    </source>
</evidence>
<dbReference type="GO" id="GO:0009085">
    <property type="term" value="P:lysine biosynthetic process"/>
    <property type="evidence" value="ECO:0007669"/>
    <property type="project" value="UniProtKB-KW"/>
</dbReference>
<evidence type="ECO:0000313" key="17">
    <source>
        <dbReference type="Proteomes" id="UP001164557"/>
    </source>
</evidence>
<evidence type="ECO:0000259" key="15">
    <source>
        <dbReference type="Pfam" id="PF07687"/>
    </source>
</evidence>
<keyword evidence="13" id="KW-0170">Cobalt</keyword>
<evidence type="ECO:0000256" key="11">
    <source>
        <dbReference type="ARBA" id="ARBA00022915"/>
    </source>
</evidence>
<dbReference type="InterPro" id="IPR011650">
    <property type="entry name" value="Peptidase_M20_dimer"/>
</dbReference>
<gene>
    <name evidence="16" type="ORF">LDX53_07490</name>
</gene>
<keyword evidence="10" id="KW-0862">Zinc</keyword>
<proteinExistence type="inferred from homology"/>
<comment type="cofactor">
    <cofactor evidence="2">
        <name>Zn(2+)</name>
        <dbReference type="ChEBI" id="CHEBI:29105"/>
    </cofactor>
</comment>
<dbReference type="PANTHER" id="PTHR43808">
    <property type="entry name" value="ACETYLORNITHINE DEACETYLASE"/>
    <property type="match status" value="1"/>
</dbReference>
<evidence type="ECO:0000256" key="8">
    <source>
        <dbReference type="ARBA" id="ARBA00022723"/>
    </source>
</evidence>
<evidence type="ECO:0000256" key="9">
    <source>
        <dbReference type="ARBA" id="ARBA00022801"/>
    </source>
</evidence>
<feature type="domain" description="Peptidase M20 dimerisation" evidence="15">
    <location>
        <begin position="171"/>
        <end position="277"/>
    </location>
</feature>
<keyword evidence="11" id="KW-0220">Diaminopimelate biosynthesis</keyword>
<comment type="catalytic activity">
    <reaction evidence="14">
        <text>N-succinyl-(2S,6S)-2,6-diaminopimelate + H2O = (2S,6S)-2,6-diaminopimelate + succinate</text>
        <dbReference type="Rhea" id="RHEA:22608"/>
        <dbReference type="ChEBI" id="CHEBI:15377"/>
        <dbReference type="ChEBI" id="CHEBI:30031"/>
        <dbReference type="ChEBI" id="CHEBI:57609"/>
        <dbReference type="ChEBI" id="CHEBI:58087"/>
        <dbReference type="EC" id="3.5.1.18"/>
    </reaction>
</comment>
<dbReference type="SUPFAM" id="SSF55031">
    <property type="entry name" value="Bacterial exopeptidase dimerisation domain"/>
    <property type="match status" value="1"/>
</dbReference>
<dbReference type="InterPro" id="IPR010182">
    <property type="entry name" value="ArgE/DapE"/>
</dbReference>